<dbReference type="Proteomes" id="UP001151760">
    <property type="component" value="Unassembled WGS sequence"/>
</dbReference>
<protein>
    <recommendedName>
        <fullName evidence="4">Retrovirus-related Pol polyprotein from transposon TNT 1-94</fullName>
    </recommendedName>
</protein>
<gene>
    <name evidence="2" type="ORF">Tco_0728492</name>
</gene>
<accession>A0ABQ4YME2</accession>
<evidence type="ECO:0000313" key="3">
    <source>
        <dbReference type="Proteomes" id="UP001151760"/>
    </source>
</evidence>
<comment type="caution">
    <text evidence="2">The sequence shown here is derived from an EMBL/GenBank/DDBJ whole genome shotgun (WGS) entry which is preliminary data.</text>
</comment>
<reference evidence="2" key="1">
    <citation type="journal article" date="2022" name="Int. J. Mol. Sci.">
        <title>Draft Genome of Tanacetum Coccineum: Genomic Comparison of Closely Related Tanacetum-Family Plants.</title>
        <authorList>
            <person name="Yamashiro T."/>
            <person name="Shiraishi A."/>
            <person name="Nakayama K."/>
            <person name="Satake H."/>
        </authorList>
    </citation>
    <scope>NUCLEOTIDE SEQUENCE</scope>
</reference>
<sequence length="258" mass="30191">MIRFSHRRSSDTKLTKDEEYESVDSTKYRGMIDSLVYLTASRLDIMFSVCLCARFQEGPKTSHLEAVKCIFQYIKGTTHLGLWYPKGTRIETIIYADYDHAGDYVDQKSTSGNIEMEPDIENMMMNEYLEYEAAKERKLWDDVRSRKSPTNYDKADVDSFHRKKNIVQDSIWDQDDDLEENQEDDGNDRDTFDIWDITAEDVERIRQFFTPNVPDVIENDEILNDTMVDEGEKCNPAKDLEELKILLAKEPQSNFTEI</sequence>
<feature type="compositionally biased region" description="Acidic residues" evidence="1">
    <location>
        <begin position="172"/>
        <end position="187"/>
    </location>
</feature>
<evidence type="ECO:0000256" key="1">
    <source>
        <dbReference type="SAM" id="MobiDB-lite"/>
    </source>
</evidence>
<evidence type="ECO:0000313" key="2">
    <source>
        <dbReference type="EMBL" id="GJS78611.1"/>
    </source>
</evidence>
<evidence type="ECO:0008006" key="4">
    <source>
        <dbReference type="Google" id="ProtNLM"/>
    </source>
</evidence>
<organism evidence="2 3">
    <name type="scientific">Tanacetum coccineum</name>
    <dbReference type="NCBI Taxonomy" id="301880"/>
    <lineage>
        <taxon>Eukaryota</taxon>
        <taxon>Viridiplantae</taxon>
        <taxon>Streptophyta</taxon>
        <taxon>Embryophyta</taxon>
        <taxon>Tracheophyta</taxon>
        <taxon>Spermatophyta</taxon>
        <taxon>Magnoliopsida</taxon>
        <taxon>eudicotyledons</taxon>
        <taxon>Gunneridae</taxon>
        <taxon>Pentapetalae</taxon>
        <taxon>asterids</taxon>
        <taxon>campanulids</taxon>
        <taxon>Asterales</taxon>
        <taxon>Asteraceae</taxon>
        <taxon>Asteroideae</taxon>
        <taxon>Anthemideae</taxon>
        <taxon>Anthemidinae</taxon>
        <taxon>Tanacetum</taxon>
    </lineage>
</organism>
<dbReference type="PANTHER" id="PTHR11439:SF483">
    <property type="entry name" value="PEPTIDE SYNTHASE GLIP-LIKE, PUTATIVE (AFU_ORTHOLOGUE AFUA_3G12920)-RELATED"/>
    <property type="match status" value="1"/>
</dbReference>
<proteinExistence type="predicted"/>
<dbReference type="PANTHER" id="PTHR11439">
    <property type="entry name" value="GAG-POL-RELATED RETROTRANSPOSON"/>
    <property type="match status" value="1"/>
</dbReference>
<name>A0ABQ4YME2_9ASTR</name>
<reference evidence="2" key="2">
    <citation type="submission" date="2022-01" db="EMBL/GenBank/DDBJ databases">
        <authorList>
            <person name="Yamashiro T."/>
            <person name="Shiraishi A."/>
            <person name="Satake H."/>
            <person name="Nakayama K."/>
        </authorList>
    </citation>
    <scope>NUCLEOTIDE SEQUENCE</scope>
</reference>
<feature type="region of interest" description="Disordered" evidence="1">
    <location>
        <begin position="171"/>
        <end position="191"/>
    </location>
</feature>
<keyword evidence="3" id="KW-1185">Reference proteome</keyword>
<dbReference type="EMBL" id="BQNB010010538">
    <property type="protein sequence ID" value="GJS78611.1"/>
    <property type="molecule type" value="Genomic_DNA"/>
</dbReference>